<dbReference type="SUPFAM" id="SSF63817">
    <property type="entry name" value="Sortase"/>
    <property type="match status" value="1"/>
</dbReference>
<evidence type="ECO:0000313" key="3">
    <source>
        <dbReference type="EMBL" id="KAB3531912.1"/>
    </source>
</evidence>
<evidence type="ECO:0000256" key="1">
    <source>
        <dbReference type="ARBA" id="ARBA00022801"/>
    </source>
</evidence>
<keyword evidence="1" id="KW-0378">Hydrolase</keyword>
<feature type="active site" description="Proton donor/acceptor" evidence="2">
    <location>
        <position position="140"/>
    </location>
</feature>
<evidence type="ECO:0000256" key="2">
    <source>
        <dbReference type="PIRSR" id="PIRSR605754-1"/>
    </source>
</evidence>
<dbReference type="InterPro" id="IPR023365">
    <property type="entry name" value="Sortase_dom-sf"/>
</dbReference>
<gene>
    <name evidence="3" type="ORF">F8154_12435</name>
</gene>
<dbReference type="GO" id="GO:0016787">
    <property type="term" value="F:hydrolase activity"/>
    <property type="evidence" value="ECO:0007669"/>
    <property type="project" value="UniProtKB-KW"/>
</dbReference>
<proteinExistence type="predicted"/>
<reference evidence="3 4" key="1">
    <citation type="submission" date="2019-10" db="EMBL/GenBank/DDBJ databases">
        <title>Alkaliphilus serpentinus sp. nov. and Alkaliphilus pronyensis sp. nov., two novel anaerobic alkaliphilic species isolated from the serpentinized-hosted hydrothermal field of the Prony Bay (New Caledonia).</title>
        <authorList>
            <person name="Postec A."/>
        </authorList>
    </citation>
    <scope>NUCLEOTIDE SEQUENCE [LARGE SCALE GENOMIC DNA]</scope>
    <source>
        <strain evidence="3 4">LacV</strain>
    </source>
</reference>
<dbReference type="Pfam" id="PF04203">
    <property type="entry name" value="Sortase"/>
    <property type="match status" value="1"/>
</dbReference>
<dbReference type="InterPro" id="IPR005754">
    <property type="entry name" value="Sortase"/>
</dbReference>
<dbReference type="RefSeq" id="WP_151861944.1">
    <property type="nucleotide sequence ID" value="NZ_WBZC01000053.1"/>
</dbReference>
<dbReference type="OrthoDB" id="154054at2"/>
<sequence length="222" mass="25689">MRRKLSVILIILGLIVFTYPLLERGFTWYMQRKVMEEYEKIAQLTETIESEAVESNYFQLQRVLGDEMRELMEAQAIENSDHQKNQKPAVLPIGVLKIDEINLNLPILEGTSELNLKIGAAWLKETTPIGEVGNTALAAHRSHTYGRFFHRLDELEVGDEIQINKDKKNYRYVVYKKHLVEPEDISVLNRNQKDKILTLITCHPIDTATHRLIVHAVLEELD</sequence>
<organism evidence="3 4">
    <name type="scientific">Alkaliphilus pronyensis</name>
    <dbReference type="NCBI Taxonomy" id="1482732"/>
    <lineage>
        <taxon>Bacteria</taxon>
        <taxon>Bacillati</taxon>
        <taxon>Bacillota</taxon>
        <taxon>Clostridia</taxon>
        <taxon>Peptostreptococcales</taxon>
        <taxon>Natronincolaceae</taxon>
        <taxon>Alkaliphilus</taxon>
    </lineage>
</organism>
<dbReference type="InterPro" id="IPR042000">
    <property type="entry name" value="Sortase_D_2"/>
</dbReference>
<feature type="active site" description="Acyl-thioester intermediate" evidence="2">
    <location>
        <position position="202"/>
    </location>
</feature>
<dbReference type="CDD" id="cd06166">
    <property type="entry name" value="Sortase_D_2"/>
    <property type="match status" value="1"/>
</dbReference>
<name>A0A6I0EZA1_9FIRM</name>
<accession>A0A6I0EZA1</accession>
<dbReference type="EMBL" id="WBZC01000053">
    <property type="protein sequence ID" value="KAB3531912.1"/>
    <property type="molecule type" value="Genomic_DNA"/>
</dbReference>
<dbReference type="NCBIfam" id="TIGR01076">
    <property type="entry name" value="sortase_fam"/>
    <property type="match status" value="1"/>
</dbReference>
<evidence type="ECO:0000313" key="4">
    <source>
        <dbReference type="Proteomes" id="UP000432715"/>
    </source>
</evidence>
<dbReference type="AlphaFoldDB" id="A0A6I0EZA1"/>
<comment type="caution">
    <text evidence="3">The sequence shown here is derived from an EMBL/GenBank/DDBJ whole genome shotgun (WGS) entry which is preliminary data.</text>
</comment>
<dbReference type="Proteomes" id="UP000432715">
    <property type="component" value="Unassembled WGS sequence"/>
</dbReference>
<dbReference type="Gene3D" id="2.40.260.10">
    <property type="entry name" value="Sortase"/>
    <property type="match status" value="1"/>
</dbReference>
<keyword evidence="4" id="KW-1185">Reference proteome</keyword>
<protein>
    <submittedName>
        <fullName evidence="3">Class D sortase</fullName>
    </submittedName>
</protein>